<keyword evidence="4" id="KW-1185">Reference proteome</keyword>
<dbReference type="InterPro" id="IPR048859">
    <property type="entry name" value="BTBD16_C"/>
</dbReference>
<dbReference type="Pfam" id="PF21059">
    <property type="entry name" value="BTBD16_C"/>
    <property type="match status" value="1"/>
</dbReference>
<organism evidence="3 4">
    <name type="scientific">Sinanodonta woodiana</name>
    <name type="common">Chinese pond mussel</name>
    <name type="synonym">Anodonta woodiana</name>
    <dbReference type="NCBI Taxonomy" id="1069815"/>
    <lineage>
        <taxon>Eukaryota</taxon>
        <taxon>Metazoa</taxon>
        <taxon>Spiralia</taxon>
        <taxon>Lophotrochozoa</taxon>
        <taxon>Mollusca</taxon>
        <taxon>Bivalvia</taxon>
        <taxon>Autobranchia</taxon>
        <taxon>Heteroconchia</taxon>
        <taxon>Palaeoheterodonta</taxon>
        <taxon>Unionida</taxon>
        <taxon>Unionoidea</taxon>
        <taxon>Unionidae</taxon>
        <taxon>Unioninae</taxon>
        <taxon>Sinanodonta</taxon>
    </lineage>
</organism>
<feature type="domain" description="BTBDG BTB/POZ" evidence="2">
    <location>
        <begin position="140"/>
        <end position="201"/>
    </location>
</feature>
<evidence type="ECO:0000259" key="2">
    <source>
        <dbReference type="Pfam" id="PF23998"/>
    </source>
</evidence>
<feature type="non-terminal residue" evidence="3">
    <location>
        <position position="477"/>
    </location>
</feature>
<proteinExistence type="predicted"/>
<dbReference type="Pfam" id="PF23998">
    <property type="entry name" value="BTB_BTBDG"/>
    <property type="match status" value="1"/>
</dbReference>
<dbReference type="AlphaFoldDB" id="A0ABD3VVY9"/>
<dbReference type="InterPro" id="IPR042833">
    <property type="entry name" value="BTBD16"/>
</dbReference>
<feature type="domain" description="BTB/POZ" evidence="1">
    <location>
        <begin position="373"/>
        <end position="477"/>
    </location>
</feature>
<evidence type="ECO:0000313" key="4">
    <source>
        <dbReference type="Proteomes" id="UP001634394"/>
    </source>
</evidence>
<dbReference type="Proteomes" id="UP001634394">
    <property type="component" value="Unassembled WGS sequence"/>
</dbReference>
<gene>
    <name evidence="3" type="ORF">ACJMK2_006907</name>
</gene>
<evidence type="ECO:0000259" key="1">
    <source>
        <dbReference type="Pfam" id="PF21059"/>
    </source>
</evidence>
<reference evidence="3 4" key="1">
    <citation type="submission" date="2024-11" db="EMBL/GenBank/DDBJ databases">
        <title>Chromosome-level genome assembly of the freshwater bivalve Anodonta woodiana.</title>
        <authorList>
            <person name="Chen X."/>
        </authorList>
    </citation>
    <scope>NUCLEOTIDE SEQUENCE [LARGE SCALE GENOMIC DNA]</scope>
    <source>
        <strain evidence="3">MN2024</strain>
        <tissue evidence="3">Gills</tissue>
    </source>
</reference>
<dbReference type="CDD" id="cd18492">
    <property type="entry name" value="BACK_BTBD16"/>
    <property type="match status" value="1"/>
</dbReference>
<accession>A0ABD3VVY9</accession>
<evidence type="ECO:0000313" key="3">
    <source>
        <dbReference type="EMBL" id="KAL3865301.1"/>
    </source>
</evidence>
<dbReference type="PANTHER" id="PTHR46843">
    <property type="entry name" value="BTB/POZ DOMAIN-CONTAINING PROTEIN 16"/>
    <property type="match status" value="1"/>
</dbReference>
<comment type="caution">
    <text evidence="3">The sequence shown here is derived from an EMBL/GenBank/DDBJ whole genome shotgun (WGS) entry which is preliminary data.</text>
</comment>
<dbReference type="InterPro" id="IPR056426">
    <property type="entry name" value="BTB_BTBDG"/>
</dbReference>
<protein>
    <submittedName>
        <fullName evidence="3">Uncharacterized protein</fullName>
    </submittedName>
</protein>
<sequence>MLLLLSAFVGPSAPHGVYMINENCLQIQSKLTRYKAERLQVFSEHYKYQGLNPKNVCLDMDWELHRPFLQKSEKLTQLMKGSQDPIIKKYYRSAASETLDNYIKKSNFYSNEYREISNRLSVVEGPEDEEAAKGLDHPVHTSEERVNNVTVISIDIRDPVVTRTALAITLGNLYHDDICVDAGEVAGVLAAASILGFKALVEGYYSILYFCFQYQQEHIVLACERWLELNLVPCLSNQIQLRELPIGLLQKIIKSNRLFVYNEYSVYRTLVYWLFMQLNPSIQLMPSHATVLSFFNSLPKFTSFLDRDDGQIYAPLFATVRLHGVLDTSDIQDMQIMNVIPQLKMIELLSQHYHALQGGGDMSLMKNFNTGSIRQGFIIDDEPLYHSEVMSLHGFHFELKAVGTREGQYTIYMQRLKPGDPILSFRQCERHTFSMRADREVRYCITVQHLVNGENQFFTTGVFTHKFGLGEKTSKSE</sequence>
<name>A0ABD3VVY9_SINWO</name>
<dbReference type="PANTHER" id="PTHR46843:SF1">
    <property type="entry name" value="BTB_POZ DOMAIN-CONTAINING PROTEIN 16"/>
    <property type="match status" value="1"/>
</dbReference>
<dbReference type="EMBL" id="JBJQND010000010">
    <property type="protein sequence ID" value="KAL3865301.1"/>
    <property type="molecule type" value="Genomic_DNA"/>
</dbReference>